<evidence type="ECO:0000256" key="10">
    <source>
        <dbReference type="HAMAP-Rule" id="MF_00942"/>
    </source>
</evidence>
<feature type="binding site" evidence="10">
    <location>
        <position position="205"/>
    </location>
    <ligand>
        <name>[4Fe-4S] cluster</name>
        <dbReference type="ChEBI" id="CHEBI:49883"/>
    </ligand>
</feature>
<evidence type="ECO:0000256" key="1">
    <source>
        <dbReference type="ARBA" id="ARBA00008343"/>
    </source>
</evidence>
<dbReference type="Proteomes" id="UP001251870">
    <property type="component" value="Unassembled WGS sequence"/>
</dbReference>
<dbReference type="EC" id="4.2.99.18" evidence="10"/>
<dbReference type="InterPro" id="IPR011257">
    <property type="entry name" value="DNA_glycosylase"/>
</dbReference>
<keyword evidence="3 10" id="KW-0479">Metal-binding</keyword>
<dbReference type="SMART" id="SM00478">
    <property type="entry name" value="ENDO3c"/>
    <property type="match status" value="1"/>
</dbReference>
<feature type="binding site" evidence="10">
    <location>
        <position position="208"/>
    </location>
    <ligand>
        <name>[4Fe-4S] cluster</name>
        <dbReference type="ChEBI" id="CHEBI:49883"/>
    </ligand>
</feature>
<keyword evidence="12" id="KW-0540">Nuclease</keyword>
<keyword evidence="10" id="KW-0456">Lyase</keyword>
<keyword evidence="7 10" id="KW-0411">Iron-sulfur</keyword>
<name>A0ABU2DRV7_9MICC</name>
<dbReference type="Gene3D" id="1.10.1670.10">
    <property type="entry name" value="Helix-hairpin-Helix base-excision DNA repair enzymes (C-terminal)"/>
    <property type="match status" value="1"/>
</dbReference>
<evidence type="ECO:0000256" key="7">
    <source>
        <dbReference type="ARBA" id="ARBA00023014"/>
    </source>
</evidence>
<dbReference type="PANTHER" id="PTHR10359:SF18">
    <property type="entry name" value="ENDONUCLEASE III"/>
    <property type="match status" value="1"/>
</dbReference>
<evidence type="ECO:0000256" key="6">
    <source>
        <dbReference type="ARBA" id="ARBA00023004"/>
    </source>
</evidence>
<keyword evidence="2 10" id="KW-0004">4Fe-4S</keyword>
<dbReference type="InterPro" id="IPR004035">
    <property type="entry name" value="Endouclease-III_FeS-bd_BS"/>
</dbReference>
<dbReference type="Pfam" id="PF00730">
    <property type="entry name" value="HhH-GPD"/>
    <property type="match status" value="1"/>
</dbReference>
<comment type="similarity">
    <text evidence="1 10">Belongs to the Nth/MutY family.</text>
</comment>
<evidence type="ECO:0000256" key="4">
    <source>
        <dbReference type="ARBA" id="ARBA00022763"/>
    </source>
</evidence>
<keyword evidence="10" id="KW-0238">DNA-binding</keyword>
<dbReference type="EMBL" id="JAVKGR010000006">
    <property type="protein sequence ID" value="MDR8019248.1"/>
    <property type="molecule type" value="Genomic_DNA"/>
</dbReference>
<dbReference type="RefSeq" id="WP_310548238.1">
    <property type="nucleotide sequence ID" value="NZ_JAVKGR010000006.1"/>
</dbReference>
<reference evidence="12 13" key="1">
    <citation type="submission" date="2023-09" db="EMBL/GenBank/DDBJ databases">
        <title>Description of three actinobacteria isolated from air of manufacturing shop in a pharmaceutical factory.</title>
        <authorList>
            <person name="Zhang D.-F."/>
        </authorList>
    </citation>
    <scope>NUCLEOTIDE SEQUENCE [LARGE SCALE GENOMIC DNA]</scope>
    <source>
        <strain evidence="12 13">LY-0111</strain>
    </source>
</reference>
<dbReference type="PANTHER" id="PTHR10359">
    <property type="entry name" value="A/G-SPECIFIC ADENINE GLYCOSYLASE/ENDONUCLEASE III"/>
    <property type="match status" value="1"/>
</dbReference>
<evidence type="ECO:0000313" key="12">
    <source>
        <dbReference type="EMBL" id="MDR8019248.1"/>
    </source>
</evidence>
<gene>
    <name evidence="10 12" type="primary">nth</name>
    <name evidence="12" type="ORF">RIL96_06680</name>
</gene>
<keyword evidence="9 10" id="KW-0326">Glycosidase</keyword>
<evidence type="ECO:0000256" key="3">
    <source>
        <dbReference type="ARBA" id="ARBA00022723"/>
    </source>
</evidence>
<comment type="cofactor">
    <cofactor evidence="10">
        <name>[4Fe-4S] cluster</name>
        <dbReference type="ChEBI" id="CHEBI:49883"/>
    </cofactor>
    <text evidence="10">Binds 1 [4Fe-4S] cluster.</text>
</comment>
<feature type="binding site" evidence="10">
    <location>
        <position position="198"/>
    </location>
    <ligand>
        <name>[4Fe-4S] cluster</name>
        <dbReference type="ChEBI" id="CHEBI:49883"/>
    </ligand>
</feature>
<dbReference type="InterPro" id="IPR005759">
    <property type="entry name" value="Nth"/>
</dbReference>
<dbReference type="InterPro" id="IPR004036">
    <property type="entry name" value="Endonuclease-III-like_CS2"/>
</dbReference>
<dbReference type="GO" id="GO:0004519">
    <property type="term" value="F:endonuclease activity"/>
    <property type="evidence" value="ECO:0007669"/>
    <property type="project" value="UniProtKB-KW"/>
</dbReference>
<accession>A0ABU2DRV7</accession>
<comment type="function">
    <text evidence="10">DNA repair enzyme that has both DNA N-glycosylase activity and AP-lyase activity. The DNA N-glycosylase activity releases various damaged pyrimidines from DNA by cleaving the N-glycosidic bond, leaving an AP (apurinic/apyrimidinic) site. The AP-lyase activity cleaves the phosphodiester bond 3' to the AP site by a beta-elimination, leaving a 3'-terminal unsaturated sugar and a product with a terminal 5'-phosphate.</text>
</comment>
<keyword evidence="8 10" id="KW-0234">DNA repair</keyword>
<feature type="domain" description="HhH-GPD" evidence="11">
    <location>
        <begin position="49"/>
        <end position="196"/>
    </location>
</feature>
<proteinExistence type="inferred from homology"/>
<dbReference type="HAMAP" id="MF_00942">
    <property type="entry name" value="Nth"/>
    <property type="match status" value="1"/>
</dbReference>
<dbReference type="PROSITE" id="PS01155">
    <property type="entry name" value="ENDONUCLEASE_III_2"/>
    <property type="match status" value="1"/>
</dbReference>
<sequence>MTAMMIEETPLARTRRARKIDRVLGQTYPYAVAELDFENPFELLVATVLSAQTTDVRVNQTTPELFRRWPDAHAMAVADERELSEVIRPTGFYRSKAKSLLGLSHALSEDHDGEVPGTVEELVRLPGVGRKTAFVVLGNAFGRPGLTVDTHFGRLARRLGFTEQEDPVKVEREVGELFEPKQWTMLSHRLIFHGRRICHAKRPACGACPIARWCPSYGAGETDPERARALLKYELAPGREDLLEKMRAGWTRRQLREEGYSLSA</sequence>
<comment type="caution">
    <text evidence="12">The sequence shown here is derived from an EMBL/GenBank/DDBJ whole genome shotgun (WGS) entry which is preliminary data.</text>
</comment>
<keyword evidence="13" id="KW-1185">Reference proteome</keyword>
<dbReference type="SMART" id="SM00525">
    <property type="entry name" value="FES"/>
    <property type="match status" value="1"/>
</dbReference>
<organism evidence="12 13">
    <name type="scientific">Nesterenkonia aerolata</name>
    <dbReference type="NCBI Taxonomy" id="3074079"/>
    <lineage>
        <taxon>Bacteria</taxon>
        <taxon>Bacillati</taxon>
        <taxon>Actinomycetota</taxon>
        <taxon>Actinomycetes</taxon>
        <taxon>Micrococcales</taxon>
        <taxon>Micrococcaceae</taxon>
        <taxon>Nesterenkonia</taxon>
    </lineage>
</organism>
<dbReference type="InterPro" id="IPR023170">
    <property type="entry name" value="HhH_base_excis_C"/>
</dbReference>
<dbReference type="InterPro" id="IPR003651">
    <property type="entry name" value="Endonuclease3_FeS-loop_motif"/>
</dbReference>
<evidence type="ECO:0000256" key="9">
    <source>
        <dbReference type="ARBA" id="ARBA00023295"/>
    </source>
</evidence>
<keyword evidence="6 10" id="KW-0408">Iron</keyword>
<keyword evidence="5 10" id="KW-0378">Hydrolase</keyword>
<evidence type="ECO:0000256" key="5">
    <source>
        <dbReference type="ARBA" id="ARBA00022801"/>
    </source>
</evidence>
<dbReference type="Pfam" id="PF10576">
    <property type="entry name" value="EndIII_4Fe-2S"/>
    <property type="match status" value="1"/>
</dbReference>
<evidence type="ECO:0000256" key="2">
    <source>
        <dbReference type="ARBA" id="ARBA00022485"/>
    </source>
</evidence>
<dbReference type="CDD" id="cd00056">
    <property type="entry name" value="ENDO3c"/>
    <property type="match status" value="1"/>
</dbReference>
<dbReference type="SUPFAM" id="SSF48150">
    <property type="entry name" value="DNA-glycosylase"/>
    <property type="match status" value="1"/>
</dbReference>
<dbReference type="PROSITE" id="PS00764">
    <property type="entry name" value="ENDONUCLEASE_III_1"/>
    <property type="match status" value="1"/>
</dbReference>
<evidence type="ECO:0000256" key="8">
    <source>
        <dbReference type="ARBA" id="ARBA00023204"/>
    </source>
</evidence>
<keyword evidence="4 10" id="KW-0227">DNA damage</keyword>
<feature type="binding site" evidence="10">
    <location>
        <position position="214"/>
    </location>
    <ligand>
        <name>[4Fe-4S] cluster</name>
        <dbReference type="ChEBI" id="CHEBI:49883"/>
    </ligand>
</feature>
<comment type="catalytic activity">
    <reaction evidence="10">
        <text>2'-deoxyribonucleotide-(2'-deoxyribose 5'-phosphate)-2'-deoxyribonucleotide-DNA = a 3'-end 2'-deoxyribonucleotide-(2,3-dehydro-2,3-deoxyribose 5'-phosphate)-DNA + a 5'-end 5'-phospho-2'-deoxyribonucleoside-DNA + H(+)</text>
        <dbReference type="Rhea" id="RHEA:66592"/>
        <dbReference type="Rhea" id="RHEA-COMP:13180"/>
        <dbReference type="Rhea" id="RHEA-COMP:16897"/>
        <dbReference type="Rhea" id="RHEA-COMP:17067"/>
        <dbReference type="ChEBI" id="CHEBI:15378"/>
        <dbReference type="ChEBI" id="CHEBI:136412"/>
        <dbReference type="ChEBI" id="CHEBI:157695"/>
        <dbReference type="ChEBI" id="CHEBI:167181"/>
        <dbReference type="EC" id="4.2.99.18"/>
    </reaction>
</comment>
<evidence type="ECO:0000313" key="13">
    <source>
        <dbReference type="Proteomes" id="UP001251870"/>
    </source>
</evidence>
<protein>
    <recommendedName>
        <fullName evidence="10">Endonuclease III</fullName>
        <ecNumber evidence="10">4.2.99.18</ecNumber>
    </recommendedName>
    <alternativeName>
        <fullName evidence="10">DNA-(apurinic or apyrimidinic site) lyase</fullName>
    </alternativeName>
</protein>
<keyword evidence="12" id="KW-0255">Endonuclease</keyword>
<dbReference type="Pfam" id="PF00633">
    <property type="entry name" value="HHH"/>
    <property type="match status" value="1"/>
</dbReference>
<dbReference type="InterPro" id="IPR003265">
    <property type="entry name" value="HhH-GPD_domain"/>
</dbReference>
<dbReference type="NCBIfam" id="TIGR01083">
    <property type="entry name" value="nth"/>
    <property type="match status" value="1"/>
</dbReference>
<evidence type="ECO:0000259" key="11">
    <source>
        <dbReference type="SMART" id="SM00478"/>
    </source>
</evidence>
<dbReference type="InterPro" id="IPR000445">
    <property type="entry name" value="HhH_motif"/>
</dbReference>
<dbReference type="Gene3D" id="1.10.340.30">
    <property type="entry name" value="Hypothetical protein, domain 2"/>
    <property type="match status" value="1"/>
</dbReference>